<dbReference type="SMART" id="SM00858">
    <property type="entry name" value="SAF"/>
    <property type="match status" value="1"/>
</dbReference>
<keyword evidence="3" id="KW-1185">Reference proteome</keyword>
<evidence type="ECO:0000313" key="2">
    <source>
        <dbReference type="EMBL" id="MDE8650498.1"/>
    </source>
</evidence>
<reference evidence="2 3" key="1">
    <citation type="submission" date="2023-03" db="EMBL/GenBank/DDBJ databases">
        <title>NovoSphingobium album sp. nov. isolated from polycyclic aromatic hydrocarbons- and heavy-metal polluted soil.</title>
        <authorList>
            <person name="Liu Z."/>
            <person name="Wang K."/>
        </authorList>
    </citation>
    <scope>NUCLEOTIDE SEQUENCE [LARGE SCALE GENOMIC DNA]</scope>
    <source>
        <strain evidence="2 3">H3SJ31-1</strain>
    </source>
</reference>
<dbReference type="CDD" id="cd11615">
    <property type="entry name" value="SAF_NeuB_like"/>
    <property type="match status" value="1"/>
</dbReference>
<gene>
    <name evidence="2" type="primary">cpaB</name>
    <name evidence="2" type="ORF">PYV00_02045</name>
</gene>
<evidence type="ECO:0000259" key="1">
    <source>
        <dbReference type="SMART" id="SM00858"/>
    </source>
</evidence>
<dbReference type="InterPro" id="IPR013974">
    <property type="entry name" value="SAF"/>
</dbReference>
<dbReference type="Pfam" id="PF08666">
    <property type="entry name" value="SAF"/>
    <property type="match status" value="1"/>
</dbReference>
<dbReference type="Pfam" id="PF16976">
    <property type="entry name" value="RcpC"/>
    <property type="match status" value="1"/>
</dbReference>
<dbReference type="InterPro" id="IPR057736">
    <property type="entry name" value="SAF_PseI/NeuA/NeuB"/>
</dbReference>
<dbReference type="Gene3D" id="3.90.1210.10">
    <property type="entry name" value="Antifreeze-like/N-acetylneuraminic acid synthase C-terminal domain"/>
    <property type="match status" value="1"/>
</dbReference>
<organism evidence="2 3">
    <name type="scientific">Novosphingobium album</name>
    <name type="common">ex Liu et al. 2023</name>
    <dbReference type="NCBI Taxonomy" id="3031130"/>
    <lineage>
        <taxon>Bacteria</taxon>
        <taxon>Pseudomonadati</taxon>
        <taxon>Pseudomonadota</taxon>
        <taxon>Alphaproteobacteria</taxon>
        <taxon>Sphingomonadales</taxon>
        <taxon>Sphingomonadaceae</taxon>
        <taxon>Novosphingobium</taxon>
    </lineage>
</organism>
<feature type="domain" description="SAF" evidence="1">
    <location>
        <begin position="52"/>
        <end position="112"/>
    </location>
</feature>
<comment type="caution">
    <text evidence="2">The sequence shown here is derived from an EMBL/GenBank/DDBJ whole genome shotgun (WGS) entry which is preliminary data.</text>
</comment>
<dbReference type="InterPro" id="IPR031571">
    <property type="entry name" value="RcpC_dom"/>
</dbReference>
<dbReference type="EMBL" id="JARESE010000004">
    <property type="protein sequence ID" value="MDE8650498.1"/>
    <property type="molecule type" value="Genomic_DNA"/>
</dbReference>
<dbReference type="InterPro" id="IPR017592">
    <property type="entry name" value="Pilus_assmbl_Flp-typ_CpaB"/>
</dbReference>
<protein>
    <submittedName>
        <fullName evidence="2">Flp pilus assembly protein CpaB</fullName>
    </submittedName>
</protein>
<name>A0ABT5WKC5_9SPHN</name>
<dbReference type="Proteomes" id="UP001216253">
    <property type="component" value="Unassembled WGS sequence"/>
</dbReference>
<accession>A0ABT5WKC5</accession>
<dbReference type="NCBIfam" id="TIGR03177">
    <property type="entry name" value="pilus_cpaB"/>
    <property type="match status" value="1"/>
</dbReference>
<proteinExistence type="predicted"/>
<evidence type="ECO:0000313" key="3">
    <source>
        <dbReference type="Proteomes" id="UP001216253"/>
    </source>
</evidence>
<sequence>MRLGSRAKLTIGIGVVAAASFAYLGVRELGQPPRPKTDPAQAQRAVAQAPAIVLAATTRPIRTGETITADMVRSAPADPRRFPMAATPAEVIGKVATRDIPANTLITRTAIDQDSTLAIRVPLGMRAISIDTTAEIAVAGLVRPGDRVDVQVVYPGADALSGARGDGHSRAQTLLQMVQVLAVGDTVVGTPPPQSGIVPGAEGAAGGETTTQTSAAPPQQVARTVTLALFPEQVSALSLAKSTGALYLSLRNPRDDANLKVAQVVSSGPLPQRAAPIAAAPAMVPQQVRVAPASPAPARTRPSPHAIELVVGGNREVIYSGSAR</sequence>